<proteinExistence type="predicted"/>
<accession>A0A7W5G5G0</accession>
<evidence type="ECO:0000256" key="1">
    <source>
        <dbReference type="ARBA" id="ARBA00023235"/>
    </source>
</evidence>
<dbReference type="Gene3D" id="3.40.50.1860">
    <property type="match status" value="2"/>
</dbReference>
<gene>
    <name evidence="2" type="ORF">FHR96_001968</name>
</gene>
<dbReference type="SUPFAM" id="SSF53681">
    <property type="entry name" value="Aspartate/glutamate racemase"/>
    <property type="match status" value="2"/>
</dbReference>
<organism evidence="2 3">
    <name type="scientific">Halomonas organivorans</name>
    <dbReference type="NCBI Taxonomy" id="257772"/>
    <lineage>
        <taxon>Bacteria</taxon>
        <taxon>Pseudomonadati</taxon>
        <taxon>Pseudomonadota</taxon>
        <taxon>Gammaproteobacteria</taxon>
        <taxon>Oceanospirillales</taxon>
        <taxon>Halomonadaceae</taxon>
        <taxon>Halomonas</taxon>
    </lineage>
</organism>
<dbReference type="RefSeq" id="WP_183387475.1">
    <property type="nucleotide sequence ID" value="NZ_JACHXM010000007.1"/>
</dbReference>
<protein>
    <submittedName>
        <fullName evidence="2">Aspartate racemase</fullName>
        <ecNumber evidence="2">5.1.1.13</ecNumber>
    </submittedName>
</protein>
<name>A0A7W5G5G0_9GAMM</name>
<dbReference type="Pfam" id="PF01177">
    <property type="entry name" value="Asp_Glu_race"/>
    <property type="match status" value="1"/>
</dbReference>
<dbReference type="AlphaFoldDB" id="A0A7W5G5G0"/>
<dbReference type="InterPro" id="IPR015942">
    <property type="entry name" value="Asp/Glu/hydantoin_racemase"/>
</dbReference>
<dbReference type="EC" id="5.1.1.13" evidence="2"/>
<dbReference type="PANTHER" id="PTHR21198:SF7">
    <property type="entry name" value="ASPARTATE-GLUTAMATE RACEMASE FAMILY"/>
    <property type="match status" value="1"/>
</dbReference>
<dbReference type="EMBL" id="JACHXM010000007">
    <property type="protein sequence ID" value="MBB3141094.1"/>
    <property type="molecule type" value="Genomic_DNA"/>
</dbReference>
<dbReference type="GO" id="GO:0047689">
    <property type="term" value="F:aspartate racemase activity"/>
    <property type="evidence" value="ECO:0007669"/>
    <property type="project" value="UniProtKB-EC"/>
</dbReference>
<sequence>MKKLGILGGVGWPSTIEYYRLVCEASLAYHRGREFSGPTPMPEIVIESLDMNFTINNRGTSEPGSWDVWDAYFHRALRRLEASGAELIVIASVTPHARLKEISHGIGVPVLSVYEAIGRQCAAQGIEKLLVLGTLPTMTSPAFRAGMAPFGVDAVAPSRQALKDDVAGIIGKLYRNEVEGAAEAIERVVRAAVPEQELAGLAVCLGCTELPLAFPEHNGEPDFLANGIRYLNSSVMHATAAFQACVDTP</sequence>
<keyword evidence="3" id="KW-1185">Reference proteome</keyword>
<evidence type="ECO:0000313" key="2">
    <source>
        <dbReference type="EMBL" id="MBB3141094.1"/>
    </source>
</evidence>
<reference evidence="2 3" key="1">
    <citation type="submission" date="2020-08" db="EMBL/GenBank/DDBJ databases">
        <title>Genomic Encyclopedia of Type Strains, Phase III (KMG-III): the genomes of soil and plant-associated and newly described type strains.</title>
        <authorList>
            <person name="Whitman W."/>
        </authorList>
    </citation>
    <scope>NUCLEOTIDE SEQUENCE [LARGE SCALE GENOMIC DNA]</scope>
    <source>
        <strain evidence="2 3">CECT 5995</strain>
    </source>
</reference>
<dbReference type="PANTHER" id="PTHR21198">
    <property type="entry name" value="GLUTAMATE RACEMASE"/>
    <property type="match status" value="1"/>
</dbReference>
<dbReference type="Proteomes" id="UP000525987">
    <property type="component" value="Unassembled WGS sequence"/>
</dbReference>
<comment type="caution">
    <text evidence="2">The sequence shown here is derived from an EMBL/GenBank/DDBJ whole genome shotgun (WGS) entry which is preliminary data.</text>
</comment>
<dbReference type="InterPro" id="IPR001920">
    <property type="entry name" value="Asp/Glu_race"/>
</dbReference>
<evidence type="ECO:0000313" key="3">
    <source>
        <dbReference type="Proteomes" id="UP000525987"/>
    </source>
</evidence>
<keyword evidence="1 2" id="KW-0413">Isomerase</keyword>